<dbReference type="PANTHER" id="PTHR45707">
    <property type="entry name" value="C2 CALCIUM/LIPID-BINDING PLANT PHOSPHORIBOSYLTRANSFERASE FAMILY PROTEIN"/>
    <property type="match status" value="1"/>
</dbReference>
<dbReference type="Gene3D" id="2.60.40.10">
    <property type="entry name" value="Immunoglobulins"/>
    <property type="match status" value="1"/>
</dbReference>
<dbReference type="PROSITE" id="PS50011">
    <property type="entry name" value="PROTEIN_KINASE_DOM"/>
    <property type="match status" value="1"/>
</dbReference>
<evidence type="ECO:0000259" key="6">
    <source>
        <dbReference type="PROSITE" id="PS50011"/>
    </source>
</evidence>
<dbReference type="Gramene" id="PUZ44030">
    <property type="protein sequence ID" value="PUZ44030"/>
    <property type="gene ID" value="GQ55_8G055700"/>
</dbReference>
<feature type="binding site" evidence="5">
    <location>
        <position position="58"/>
    </location>
    <ligand>
        <name>ATP</name>
        <dbReference type="ChEBI" id="CHEBI:30616"/>
    </ligand>
</feature>
<dbReference type="InterPro" id="IPR017441">
    <property type="entry name" value="Protein_kinase_ATP_BS"/>
</dbReference>
<dbReference type="OrthoDB" id="693206at2759"/>
<sequence>MENHVLEHILDGREEPSNLPFALLKKITNSFSEEREIGQGGFATVYKVILPNGNVAIKRIKNGYTIDEKLFYREVNSLLNVNHQNIVRFLGFCANTEQTAIKIEGSKHIYAEIRERLLCFEYIGNGSLQKYIADELRGLEWTTRYQIIKGICKGLHYLHKEKHIFHMDLKPDNILLDSFMVPKITDFGLSRLDDKSQTMCANRCATLGYCAPEYLHAGRMSFKSDMYSLGVIIMELVTGHKGISDNNSVLRRWRHRWNKSAKKMSLLYQQVQVIKCIKIGLLCQEHDPCKRPFIWDVIRDINEMESTYGQIRKSNESSVGQISSYTKDDMLGIEPLELRFTFELNKQMSSSLQLTNWTDFYMAFNIQTTSPLPYCTLPNKGIVLPRSKRSIYITLPPQEKIPQYGNEFIVQSTKVNNGLNIEDINNQLFNRQTGKVVDEVIVDVVFDAQGVVSKENYHLDDLPKRQMFSCGAEKRLHDLTETPLTLLKDGLLQPCHPLPHSNNHNKKAKSSQHRSFNTPRKVALLLQLKALFPNIDHKLLETTLEATGLDLGSAVKSLNELCLDSALAIPSVSGSKSVDGLTTAVQPSAEGSVANEWVEIFVNEMVAAQDIDDARARTAKALEALKKSILDPAKAEAAPDISSDNHASL</sequence>
<organism evidence="8 9">
    <name type="scientific">Panicum hallii var. hallii</name>
    <dbReference type="NCBI Taxonomy" id="1504633"/>
    <lineage>
        <taxon>Eukaryota</taxon>
        <taxon>Viridiplantae</taxon>
        <taxon>Streptophyta</taxon>
        <taxon>Embryophyta</taxon>
        <taxon>Tracheophyta</taxon>
        <taxon>Spermatophyta</taxon>
        <taxon>Magnoliopsida</taxon>
        <taxon>Liliopsida</taxon>
        <taxon>Poales</taxon>
        <taxon>Poaceae</taxon>
        <taxon>PACMAD clade</taxon>
        <taxon>Panicoideae</taxon>
        <taxon>Panicodae</taxon>
        <taxon>Paniceae</taxon>
        <taxon>Panicinae</taxon>
        <taxon>Panicum</taxon>
        <taxon>Panicum sect. Panicum</taxon>
    </lineage>
</organism>
<evidence type="ECO:0000259" key="7">
    <source>
        <dbReference type="PROSITE" id="PS50202"/>
    </source>
</evidence>
<dbReference type="SUPFAM" id="SSF46934">
    <property type="entry name" value="UBA-like"/>
    <property type="match status" value="1"/>
</dbReference>
<dbReference type="InterPro" id="IPR000719">
    <property type="entry name" value="Prot_kinase_dom"/>
</dbReference>
<feature type="domain" description="MSP" evidence="7">
    <location>
        <begin position="330"/>
        <end position="447"/>
    </location>
</feature>
<dbReference type="AlphaFoldDB" id="A0A2T7CL11"/>
<dbReference type="Pfam" id="PF00635">
    <property type="entry name" value="Motile_Sperm"/>
    <property type="match status" value="1"/>
</dbReference>
<evidence type="ECO:0000256" key="4">
    <source>
        <dbReference type="ARBA" id="ARBA00022840"/>
    </source>
</evidence>
<dbReference type="Gene3D" id="3.30.200.20">
    <property type="entry name" value="Phosphorylase Kinase, domain 1"/>
    <property type="match status" value="1"/>
</dbReference>
<evidence type="ECO:0000313" key="8">
    <source>
        <dbReference type="EMBL" id="PUZ44030.1"/>
    </source>
</evidence>
<feature type="domain" description="Protein kinase" evidence="6">
    <location>
        <begin position="31"/>
        <end position="308"/>
    </location>
</feature>
<dbReference type="Proteomes" id="UP000244336">
    <property type="component" value="Chromosome 8"/>
</dbReference>
<evidence type="ECO:0000256" key="1">
    <source>
        <dbReference type="ARBA" id="ARBA00022679"/>
    </source>
</evidence>
<dbReference type="EMBL" id="CM009756">
    <property type="protein sequence ID" value="PUZ44030.1"/>
    <property type="molecule type" value="Genomic_DNA"/>
</dbReference>
<dbReference type="STRING" id="1504633.A0A2T7CL11"/>
<dbReference type="InterPro" id="IPR008271">
    <property type="entry name" value="Ser/Thr_kinase_AS"/>
</dbReference>
<keyword evidence="3" id="KW-0418">Kinase</keyword>
<dbReference type="SUPFAM" id="SSF49354">
    <property type="entry name" value="PapD-like"/>
    <property type="match status" value="1"/>
</dbReference>
<dbReference type="PANTHER" id="PTHR45707:SF79">
    <property type="entry name" value="PROTEIN KINASE DOMAIN-CONTAINING PROTEIN"/>
    <property type="match status" value="1"/>
</dbReference>
<evidence type="ECO:0000313" key="9">
    <source>
        <dbReference type="Proteomes" id="UP000244336"/>
    </source>
</evidence>
<proteinExistence type="predicted"/>
<keyword evidence="4 5" id="KW-0067">ATP-binding</keyword>
<gene>
    <name evidence="8" type="ORF">GQ55_8G055700</name>
</gene>
<dbReference type="Gene3D" id="1.10.510.10">
    <property type="entry name" value="Transferase(Phosphotransferase) domain 1"/>
    <property type="match status" value="1"/>
</dbReference>
<dbReference type="InterPro" id="IPR000535">
    <property type="entry name" value="MSP_dom"/>
</dbReference>
<accession>A0A2T7CL11</accession>
<dbReference type="SMART" id="SM00220">
    <property type="entry name" value="S_TKc"/>
    <property type="match status" value="1"/>
</dbReference>
<dbReference type="PROSITE" id="PS00108">
    <property type="entry name" value="PROTEIN_KINASE_ST"/>
    <property type="match status" value="1"/>
</dbReference>
<dbReference type="GO" id="GO:0004672">
    <property type="term" value="F:protein kinase activity"/>
    <property type="evidence" value="ECO:0007669"/>
    <property type="project" value="InterPro"/>
</dbReference>
<name>A0A2T7CL11_9POAL</name>
<keyword evidence="1" id="KW-0808">Transferase</keyword>
<dbReference type="InterPro" id="IPR011009">
    <property type="entry name" value="Kinase-like_dom_sf"/>
</dbReference>
<dbReference type="FunFam" id="1.10.510.10:FF:000870">
    <property type="entry name" value="OSJNBa0016N04.16-like protein"/>
    <property type="match status" value="1"/>
</dbReference>
<evidence type="ECO:0000256" key="2">
    <source>
        <dbReference type="ARBA" id="ARBA00022741"/>
    </source>
</evidence>
<dbReference type="PROSITE" id="PS00107">
    <property type="entry name" value="PROTEIN_KINASE_ATP"/>
    <property type="match status" value="1"/>
</dbReference>
<evidence type="ECO:0000256" key="3">
    <source>
        <dbReference type="ARBA" id="ARBA00022777"/>
    </source>
</evidence>
<dbReference type="InterPro" id="IPR013783">
    <property type="entry name" value="Ig-like_fold"/>
</dbReference>
<dbReference type="InterPro" id="IPR009060">
    <property type="entry name" value="UBA-like_sf"/>
</dbReference>
<dbReference type="CDD" id="cd14279">
    <property type="entry name" value="CUE"/>
    <property type="match status" value="1"/>
</dbReference>
<dbReference type="Pfam" id="PF00069">
    <property type="entry name" value="Pkinase"/>
    <property type="match status" value="1"/>
</dbReference>
<dbReference type="PROSITE" id="PS50202">
    <property type="entry name" value="MSP"/>
    <property type="match status" value="1"/>
</dbReference>
<protein>
    <recommendedName>
        <fullName evidence="10">Protein kinase domain-containing protein</fullName>
    </recommendedName>
</protein>
<evidence type="ECO:0000256" key="5">
    <source>
        <dbReference type="PROSITE-ProRule" id="PRU10141"/>
    </source>
</evidence>
<keyword evidence="9" id="KW-1185">Reference proteome</keyword>
<keyword evidence="2 5" id="KW-0547">Nucleotide-binding</keyword>
<dbReference type="GO" id="GO:0005524">
    <property type="term" value="F:ATP binding"/>
    <property type="evidence" value="ECO:0007669"/>
    <property type="project" value="UniProtKB-UniRule"/>
</dbReference>
<evidence type="ECO:0008006" key="10">
    <source>
        <dbReference type="Google" id="ProtNLM"/>
    </source>
</evidence>
<dbReference type="InterPro" id="IPR008962">
    <property type="entry name" value="PapD-like_sf"/>
</dbReference>
<dbReference type="SUPFAM" id="SSF56112">
    <property type="entry name" value="Protein kinase-like (PK-like)"/>
    <property type="match status" value="1"/>
</dbReference>
<reference evidence="8 9" key="1">
    <citation type="submission" date="2018-04" db="EMBL/GenBank/DDBJ databases">
        <title>WGS assembly of Panicum hallii var. hallii HAL2.</title>
        <authorList>
            <person name="Lovell J."/>
            <person name="Jenkins J."/>
            <person name="Lowry D."/>
            <person name="Mamidi S."/>
            <person name="Sreedasyam A."/>
            <person name="Weng X."/>
            <person name="Barry K."/>
            <person name="Bonette J."/>
            <person name="Campitelli B."/>
            <person name="Daum C."/>
            <person name="Gordon S."/>
            <person name="Gould B."/>
            <person name="Lipzen A."/>
            <person name="MacQueen A."/>
            <person name="Palacio-Mejia J."/>
            <person name="Plott C."/>
            <person name="Shakirov E."/>
            <person name="Shu S."/>
            <person name="Yoshinaga Y."/>
            <person name="Zane M."/>
            <person name="Rokhsar D."/>
            <person name="Grimwood J."/>
            <person name="Schmutz J."/>
            <person name="Juenger T."/>
        </authorList>
    </citation>
    <scope>NUCLEOTIDE SEQUENCE [LARGE SCALE GENOMIC DNA]</scope>
    <source>
        <strain evidence="9">cv. HAL2</strain>
    </source>
</reference>